<evidence type="ECO:0000313" key="1">
    <source>
        <dbReference type="EnsemblMetazoa" id="PPA40999.1"/>
    </source>
</evidence>
<accession>A0A8R1YYF4</accession>
<dbReference type="PANTHER" id="PTHR33444">
    <property type="entry name" value="SI:DKEY-19B23.12-RELATED"/>
    <property type="match status" value="1"/>
</dbReference>
<reference evidence="2" key="1">
    <citation type="journal article" date="2008" name="Nat. Genet.">
        <title>The Pristionchus pacificus genome provides a unique perspective on nematode lifestyle and parasitism.</title>
        <authorList>
            <person name="Dieterich C."/>
            <person name="Clifton S.W."/>
            <person name="Schuster L.N."/>
            <person name="Chinwalla A."/>
            <person name="Delehaunty K."/>
            <person name="Dinkelacker I."/>
            <person name="Fulton L."/>
            <person name="Fulton R."/>
            <person name="Godfrey J."/>
            <person name="Minx P."/>
            <person name="Mitreva M."/>
            <person name="Roeseler W."/>
            <person name="Tian H."/>
            <person name="Witte H."/>
            <person name="Yang S.P."/>
            <person name="Wilson R.K."/>
            <person name="Sommer R.J."/>
        </authorList>
    </citation>
    <scope>NUCLEOTIDE SEQUENCE [LARGE SCALE GENOMIC DNA]</scope>
    <source>
        <strain evidence="2">PS312</strain>
    </source>
</reference>
<dbReference type="EnsemblMetazoa" id="PPA40999.1">
    <property type="protein sequence ID" value="PPA40999.1"/>
    <property type="gene ID" value="WBGene00279368"/>
</dbReference>
<protein>
    <submittedName>
        <fullName evidence="1">Uncharacterized protein</fullName>
    </submittedName>
</protein>
<reference evidence="1" key="2">
    <citation type="submission" date="2022-06" db="UniProtKB">
        <authorList>
            <consortium name="EnsemblMetazoa"/>
        </authorList>
    </citation>
    <scope>IDENTIFICATION</scope>
    <source>
        <strain evidence="1">PS312</strain>
    </source>
</reference>
<dbReference type="AlphaFoldDB" id="A0A2A6CLN6"/>
<name>A0A2A6CLN6_PRIPA</name>
<keyword evidence="2" id="KW-1185">Reference proteome</keyword>
<proteinExistence type="predicted"/>
<gene>
    <name evidence="1" type="primary">WBGene00279368</name>
</gene>
<evidence type="ECO:0000313" key="2">
    <source>
        <dbReference type="Proteomes" id="UP000005239"/>
    </source>
</evidence>
<dbReference type="Proteomes" id="UP000005239">
    <property type="component" value="Unassembled WGS sequence"/>
</dbReference>
<dbReference type="InterPro" id="IPR040350">
    <property type="entry name" value="TMEM272"/>
</dbReference>
<dbReference type="OrthoDB" id="6157510at2759"/>
<organism evidence="1 2">
    <name type="scientific">Pristionchus pacificus</name>
    <name type="common">Parasitic nematode worm</name>
    <dbReference type="NCBI Taxonomy" id="54126"/>
    <lineage>
        <taxon>Eukaryota</taxon>
        <taxon>Metazoa</taxon>
        <taxon>Ecdysozoa</taxon>
        <taxon>Nematoda</taxon>
        <taxon>Chromadorea</taxon>
        <taxon>Rhabditida</taxon>
        <taxon>Rhabditina</taxon>
        <taxon>Diplogasteromorpha</taxon>
        <taxon>Diplogasteroidea</taxon>
        <taxon>Neodiplogasteridae</taxon>
        <taxon>Pristionchus</taxon>
    </lineage>
</organism>
<sequence>LAMDKAIAACIKLGSNCCLFISDIVSIALIVIGSVNTDKCPVEPMIPTFLIVTGTLSIAASIVSCCGKICDKENEIGIRVQPIPCQVVNVLMTIAKGIWFILGMMWTLRANPTYQPGMATYCDWFTYMVAYVTFIIIFIVLGLAWCFCECGTALMREYSLNKFSEYVLGLVAEPKSETEADSSA</sequence>
<accession>A0A2A6CLN6</accession>
<dbReference type="PANTHER" id="PTHR33444:SF7">
    <property type="entry name" value="TRANSMEMBRANE PROTEIN 272"/>
    <property type="match status" value="1"/>
</dbReference>